<dbReference type="AlphaFoldDB" id="A0A852T0M3"/>
<name>A0A852T0M3_9MICO</name>
<keyword evidence="1" id="KW-1133">Transmembrane helix</keyword>
<keyword evidence="1" id="KW-0812">Transmembrane</keyword>
<feature type="transmembrane region" description="Helical" evidence="1">
    <location>
        <begin position="86"/>
        <end position="106"/>
    </location>
</feature>
<dbReference type="RefSeq" id="WP_179456123.1">
    <property type="nucleotide sequence ID" value="NZ_BAAAPX010000001.1"/>
</dbReference>
<keyword evidence="1" id="KW-0472">Membrane</keyword>
<proteinExistence type="predicted"/>
<gene>
    <name evidence="2" type="ORF">BJ963_001813</name>
</gene>
<dbReference type="EMBL" id="JACCBJ010000001">
    <property type="protein sequence ID" value="NYD74294.1"/>
    <property type="molecule type" value="Genomic_DNA"/>
</dbReference>
<protein>
    <submittedName>
        <fullName evidence="2">Uncharacterized protein</fullName>
    </submittedName>
</protein>
<evidence type="ECO:0000313" key="2">
    <source>
        <dbReference type="EMBL" id="NYD74294.1"/>
    </source>
</evidence>
<evidence type="ECO:0000313" key="3">
    <source>
        <dbReference type="Proteomes" id="UP000589620"/>
    </source>
</evidence>
<feature type="transmembrane region" description="Helical" evidence="1">
    <location>
        <begin position="49"/>
        <end position="74"/>
    </location>
</feature>
<comment type="caution">
    <text evidence="2">The sequence shown here is derived from an EMBL/GenBank/DDBJ whole genome shotgun (WGS) entry which is preliminary data.</text>
</comment>
<reference evidence="2 3" key="1">
    <citation type="submission" date="2020-07" db="EMBL/GenBank/DDBJ databases">
        <title>Sequencing the genomes of 1000 actinobacteria strains.</title>
        <authorList>
            <person name="Klenk H.-P."/>
        </authorList>
    </citation>
    <scope>NUCLEOTIDE SEQUENCE [LARGE SCALE GENOMIC DNA]</scope>
    <source>
        <strain evidence="2 3">DSM 23871</strain>
    </source>
</reference>
<evidence type="ECO:0000256" key="1">
    <source>
        <dbReference type="SAM" id="Phobius"/>
    </source>
</evidence>
<dbReference type="Proteomes" id="UP000589620">
    <property type="component" value="Unassembled WGS sequence"/>
</dbReference>
<keyword evidence="3" id="KW-1185">Reference proteome</keyword>
<organism evidence="2 3">
    <name type="scientific">Leifsonia soli</name>
    <dbReference type="NCBI Taxonomy" id="582665"/>
    <lineage>
        <taxon>Bacteria</taxon>
        <taxon>Bacillati</taxon>
        <taxon>Actinomycetota</taxon>
        <taxon>Actinomycetes</taxon>
        <taxon>Micrococcales</taxon>
        <taxon>Microbacteriaceae</taxon>
        <taxon>Leifsonia</taxon>
    </lineage>
</organism>
<sequence length="233" mass="24464">MLGTLSDELLAQLTDDGGEENEVRLGDSLTVFDDLSEAVKAAAVPSRIALFWIAGLSALGVLLPLLTIGAAAAANLPVEARMVLPAIALILPFLAIYVATAIPVLIDRKFAPKAASQSLSVYFLGDSPFTRRRLVLAPRSIFLLSGGQLIGRIPTDAVATVGVDVRQAGAVMVVALEDGVFLPLMLTGRVGGPMSARWSVKGLLGIGKFKAALLADLDRFGVPFALTDWTGRQ</sequence>
<accession>A0A852T0M3</accession>